<protein>
    <submittedName>
        <fullName evidence="3">Uncharacterized protein</fullName>
    </submittedName>
</protein>
<sequence>MPPEDFPFQLVIVLVFLLIGAVRWVLENLFAKKRPLDEDDWEDYTHEGSPTHPQPPSEGGGSFRDFFEEARREILERQNRHTPDPEDLRERLRGEQKPTPPPLPAADEKAGPTIAARPEDYIRRAGRKKELTAEEKRAAAAFQQLDKKKADARQGSQVRQLLAKPHSARDAIVLAEILGKPKSLQ</sequence>
<dbReference type="Proteomes" id="UP000604083">
    <property type="component" value="Unassembled WGS sequence"/>
</dbReference>
<keyword evidence="2" id="KW-0812">Transmembrane</keyword>
<feature type="transmembrane region" description="Helical" evidence="2">
    <location>
        <begin position="6"/>
        <end position="26"/>
    </location>
</feature>
<dbReference type="EMBL" id="JAENIO010000013">
    <property type="protein sequence ID" value="MBK1833777.1"/>
    <property type="molecule type" value="Genomic_DNA"/>
</dbReference>
<evidence type="ECO:0000313" key="3">
    <source>
        <dbReference type="EMBL" id="MBK1833777.1"/>
    </source>
</evidence>
<gene>
    <name evidence="3" type="ORF">JIN78_06865</name>
</gene>
<organism evidence="3 4">
    <name type="scientific">Roseibacillus ishigakijimensis</name>
    <dbReference type="NCBI Taxonomy" id="454146"/>
    <lineage>
        <taxon>Bacteria</taxon>
        <taxon>Pseudomonadati</taxon>
        <taxon>Verrucomicrobiota</taxon>
        <taxon>Verrucomicrobiia</taxon>
        <taxon>Verrucomicrobiales</taxon>
        <taxon>Verrucomicrobiaceae</taxon>
        <taxon>Roseibacillus</taxon>
    </lineage>
</organism>
<evidence type="ECO:0000256" key="1">
    <source>
        <dbReference type="SAM" id="MobiDB-lite"/>
    </source>
</evidence>
<keyword evidence="2" id="KW-0472">Membrane</keyword>
<evidence type="ECO:0000313" key="4">
    <source>
        <dbReference type="Proteomes" id="UP000604083"/>
    </source>
</evidence>
<evidence type="ECO:0000256" key="2">
    <source>
        <dbReference type="SAM" id="Phobius"/>
    </source>
</evidence>
<keyword evidence="4" id="KW-1185">Reference proteome</keyword>
<proteinExistence type="predicted"/>
<name>A0A934VM10_9BACT</name>
<comment type="caution">
    <text evidence="3">The sequence shown here is derived from an EMBL/GenBank/DDBJ whole genome shotgun (WGS) entry which is preliminary data.</text>
</comment>
<reference evidence="3" key="1">
    <citation type="submission" date="2021-01" db="EMBL/GenBank/DDBJ databases">
        <title>Modified the classification status of verrucomicrobia.</title>
        <authorList>
            <person name="Feng X."/>
        </authorList>
    </citation>
    <scope>NUCLEOTIDE SEQUENCE</scope>
    <source>
        <strain evidence="3">KCTC 12986</strain>
    </source>
</reference>
<accession>A0A934VM10</accession>
<dbReference type="AlphaFoldDB" id="A0A934VM10"/>
<dbReference type="RefSeq" id="WP_200391213.1">
    <property type="nucleotide sequence ID" value="NZ_JAENIO010000013.1"/>
</dbReference>
<feature type="region of interest" description="Disordered" evidence="1">
    <location>
        <begin position="40"/>
        <end position="120"/>
    </location>
</feature>
<feature type="compositionally biased region" description="Basic and acidic residues" evidence="1">
    <location>
        <begin position="65"/>
        <end position="96"/>
    </location>
</feature>
<keyword evidence="2" id="KW-1133">Transmembrane helix</keyword>